<feature type="compositionally biased region" description="Basic and acidic residues" evidence="1">
    <location>
        <begin position="77"/>
        <end position="91"/>
    </location>
</feature>
<dbReference type="Proteomes" id="UP000007319">
    <property type="component" value="Plasmid AZOBR_p3"/>
</dbReference>
<proteinExistence type="predicted"/>
<reference evidence="2 3" key="1">
    <citation type="journal article" date="2011" name="PLoS Genet.">
        <title>Azospirillum genomes reveal transition of bacteria from aquatic to terrestrial environments.</title>
        <authorList>
            <person name="Wisniewski-Dye F."/>
            <person name="Borziak K."/>
            <person name="Khalsa-Moyers G."/>
            <person name="Alexandre G."/>
            <person name="Sukharnikov L.O."/>
            <person name="Wuichet K."/>
            <person name="Hurst G.B."/>
            <person name="McDonald W.H."/>
            <person name="Robertson J.S."/>
            <person name="Barbe V."/>
            <person name="Calteau A."/>
            <person name="Rouy Z."/>
            <person name="Mangenot S."/>
            <person name="Prigent-Combaret C."/>
            <person name="Normand P."/>
            <person name="Boyer M."/>
            <person name="Siguier P."/>
            <person name="Dessaux Y."/>
            <person name="Elmerich C."/>
            <person name="Condemine G."/>
            <person name="Krishnen G."/>
            <person name="Kennedy I."/>
            <person name="Paterson A.H."/>
            <person name="Gonzalez V."/>
            <person name="Mavingui P."/>
            <person name="Zhulin I.B."/>
        </authorList>
    </citation>
    <scope>NUCLEOTIDE SEQUENCE [LARGE SCALE GENOMIC DNA]</scope>
    <source>
        <strain evidence="2 3">Sp245</strain>
    </source>
</reference>
<organism evidence="2 3">
    <name type="scientific">Azospirillum baldaniorum</name>
    <dbReference type="NCBI Taxonomy" id="1064539"/>
    <lineage>
        <taxon>Bacteria</taxon>
        <taxon>Pseudomonadati</taxon>
        <taxon>Pseudomonadota</taxon>
        <taxon>Alphaproteobacteria</taxon>
        <taxon>Rhodospirillales</taxon>
        <taxon>Azospirillaceae</taxon>
        <taxon>Azospirillum</taxon>
    </lineage>
</organism>
<dbReference type="AlphaFoldDB" id="A0A9P1JZS6"/>
<name>A0A9P1JZS6_9PROT</name>
<accession>A0A9P1JZS6</accession>
<sequence>MADEVVVTVEELSESTCMAASGMQPPRRGNRGFRVRFGVMVQRVVREEAPQGGALSRSVAIHGGDRKSWRTFFPAMPKDDRRERKRPKEGYRPPPRSQYGTVRHTRSCGE</sequence>
<evidence type="ECO:0000256" key="1">
    <source>
        <dbReference type="SAM" id="MobiDB-lite"/>
    </source>
</evidence>
<evidence type="ECO:0000313" key="3">
    <source>
        <dbReference type="Proteomes" id="UP000007319"/>
    </source>
</evidence>
<geneLocation type="plasmid" evidence="2 3">
    <name>AZOBR_p3</name>
</geneLocation>
<protein>
    <submittedName>
        <fullName evidence="2">Uncharacterized protein</fullName>
    </submittedName>
</protein>
<gene>
    <name evidence="2" type="ORF">AZOBR_p340068</name>
</gene>
<dbReference type="KEGG" id="abs:AZOBR_p340068"/>
<dbReference type="EMBL" id="HE577330">
    <property type="protein sequence ID" value="CCD02830.1"/>
    <property type="molecule type" value="Genomic_DNA"/>
</dbReference>
<feature type="region of interest" description="Disordered" evidence="1">
    <location>
        <begin position="66"/>
        <end position="110"/>
    </location>
</feature>
<keyword evidence="3" id="KW-1185">Reference proteome</keyword>
<evidence type="ECO:0000313" key="2">
    <source>
        <dbReference type="EMBL" id="CCD02830.1"/>
    </source>
</evidence>
<keyword evidence="2" id="KW-0614">Plasmid</keyword>